<proteinExistence type="predicted"/>
<reference evidence="1" key="1">
    <citation type="journal article" date="2015" name="Nature">
        <title>Complex archaea that bridge the gap between prokaryotes and eukaryotes.</title>
        <authorList>
            <person name="Spang A."/>
            <person name="Saw J.H."/>
            <person name="Jorgensen S.L."/>
            <person name="Zaremba-Niedzwiedzka K."/>
            <person name="Martijn J."/>
            <person name="Lind A.E."/>
            <person name="van Eijk R."/>
            <person name="Schleper C."/>
            <person name="Guy L."/>
            <person name="Ettema T.J."/>
        </authorList>
    </citation>
    <scope>NUCLEOTIDE SEQUENCE</scope>
</reference>
<accession>A0A0F9JSD6</accession>
<name>A0A0F9JSD6_9ZZZZ</name>
<dbReference type="EMBL" id="LAZR01010740">
    <property type="protein sequence ID" value="KKM65346.1"/>
    <property type="molecule type" value="Genomic_DNA"/>
</dbReference>
<protein>
    <submittedName>
        <fullName evidence="1">Uncharacterized protein</fullName>
    </submittedName>
</protein>
<evidence type="ECO:0000313" key="1">
    <source>
        <dbReference type="EMBL" id="KKM65346.1"/>
    </source>
</evidence>
<organism evidence="1">
    <name type="scientific">marine sediment metagenome</name>
    <dbReference type="NCBI Taxonomy" id="412755"/>
    <lineage>
        <taxon>unclassified sequences</taxon>
        <taxon>metagenomes</taxon>
        <taxon>ecological metagenomes</taxon>
    </lineage>
</organism>
<comment type="caution">
    <text evidence="1">The sequence shown here is derived from an EMBL/GenBank/DDBJ whole genome shotgun (WGS) entry which is preliminary data.</text>
</comment>
<dbReference type="AlphaFoldDB" id="A0A0F9JSD6"/>
<sequence>MSEIKITLPYFISYKKFNEIQEHLYEYFGDISKNTIKGKRIQK</sequence>
<gene>
    <name evidence="1" type="ORF">LCGC14_1492180</name>
</gene>